<dbReference type="AlphaFoldDB" id="A0A0L6UPF3"/>
<evidence type="ECO:0000313" key="3">
    <source>
        <dbReference type="Proteomes" id="UP000037035"/>
    </source>
</evidence>
<sequence length="143" mass="16132">MLFFFFFVGGQSKPSNCQAPTVDAESSGSVSNLTKWLVAIQQQNQKSDTPPSAQHDILATLLKNDIDSYKMSKYLTIKDLKALGLNIGIITKLCSNIMKYKFHPSFSLMHLSQMIIYSYYTTLLMMSPIYCCLLASYLFLGYP</sequence>
<organism evidence="2 3">
    <name type="scientific">Puccinia sorghi</name>
    <dbReference type="NCBI Taxonomy" id="27349"/>
    <lineage>
        <taxon>Eukaryota</taxon>
        <taxon>Fungi</taxon>
        <taxon>Dikarya</taxon>
        <taxon>Basidiomycota</taxon>
        <taxon>Pucciniomycotina</taxon>
        <taxon>Pucciniomycetes</taxon>
        <taxon>Pucciniales</taxon>
        <taxon>Pucciniaceae</taxon>
        <taxon>Puccinia</taxon>
    </lineage>
</organism>
<comment type="caution">
    <text evidence="2">The sequence shown here is derived from an EMBL/GenBank/DDBJ whole genome shotgun (WGS) entry which is preliminary data.</text>
</comment>
<feature type="transmembrane region" description="Helical" evidence="1">
    <location>
        <begin position="119"/>
        <end position="140"/>
    </location>
</feature>
<name>A0A0L6UPF3_9BASI</name>
<protein>
    <recommendedName>
        <fullName evidence="4">SAM domain-containing protein</fullName>
    </recommendedName>
</protein>
<dbReference type="VEuPathDB" id="FungiDB:VP01_4828g2"/>
<dbReference type="OrthoDB" id="2506803at2759"/>
<gene>
    <name evidence="2" type="ORF">VP01_4828g2</name>
</gene>
<keyword evidence="1" id="KW-1133">Transmembrane helix</keyword>
<evidence type="ECO:0000256" key="1">
    <source>
        <dbReference type="SAM" id="Phobius"/>
    </source>
</evidence>
<keyword evidence="3" id="KW-1185">Reference proteome</keyword>
<reference evidence="2 3" key="1">
    <citation type="submission" date="2015-08" db="EMBL/GenBank/DDBJ databases">
        <title>Next Generation Sequencing and Analysis of the Genome of Puccinia sorghi L Schw, the Causal Agent of Maize Common Rust.</title>
        <authorList>
            <person name="Rochi L."/>
            <person name="Burguener G."/>
            <person name="Darino M."/>
            <person name="Turjanski A."/>
            <person name="Kreff E."/>
            <person name="Dieguez M.J."/>
            <person name="Sacco F."/>
        </authorList>
    </citation>
    <scope>NUCLEOTIDE SEQUENCE [LARGE SCALE GENOMIC DNA]</scope>
    <source>
        <strain evidence="2 3">RO10H11247</strain>
    </source>
</reference>
<accession>A0A0L6UPF3</accession>
<dbReference type="Proteomes" id="UP000037035">
    <property type="component" value="Unassembled WGS sequence"/>
</dbReference>
<proteinExistence type="predicted"/>
<evidence type="ECO:0000313" key="2">
    <source>
        <dbReference type="EMBL" id="KNZ49725.1"/>
    </source>
</evidence>
<keyword evidence="1" id="KW-0472">Membrane</keyword>
<evidence type="ECO:0008006" key="4">
    <source>
        <dbReference type="Google" id="ProtNLM"/>
    </source>
</evidence>
<keyword evidence="1" id="KW-0812">Transmembrane</keyword>
<dbReference type="EMBL" id="LAVV01009974">
    <property type="protein sequence ID" value="KNZ49725.1"/>
    <property type="molecule type" value="Genomic_DNA"/>
</dbReference>